<keyword evidence="1" id="KW-0812">Transmembrane</keyword>
<keyword evidence="1" id="KW-1133">Transmembrane helix</keyword>
<feature type="transmembrane region" description="Helical" evidence="1">
    <location>
        <begin position="312"/>
        <end position="332"/>
    </location>
</feature>
<gene>
    <name evidence="2" type="ORF">IMG5_098290</name>
</gene>
<reference evidence="2 3" key="1">
    <citation type="submission" date="2011-07" db="EMBL/GenBank/DDBJ databases">
        <authorList>
            <person name="Coyne R."/>
            <person name="Brami D."/>
            <person name="Johnson J."/>
            <person name="Hostetler J."/>
            <person name="Hannick L."/>
            <person name="Clark T."/>
            <person name="Cassidy-Hanley D."/>
            <person name="Inman J."/>
        </authorList>
    </citation>
    <scope>NUCLEOTIDE SEQUENCE [LARGE SCALE GENOMIC DNA]</scope>
    <source>
        <strain evidence="2 3">G5</strain>
    </source>
</reference>
<dbReference type="EMBL" id="GL983803">
    <property type="protein sequence ID" value="EGR32003.1"/>
    <property type="molecule type" value="Genomic_DNA"/>
</dbReference>
<evidence type="ECO:0000256" key="1">
    <source>
        <dbReference type="SAM" id="Phobius"/>
    </source>
</evidence>
<dbReference type="RefSeq" id="XP_004035489.1">
    <property type="nucleotide sequence ID" value="XM_004035441.1"/>
</dbReference>
<name>G0QRX3_ICHMU</name>
<dbReference type="GeneID" id="14908155"/>
<organism evidence="2 3">
    <name type="scientific">Ichthyophthirius multifiliis</name>
    <name type="common">White spot disease agent</name>
    <name type="synonym">Ich</name>
    <dbReference type="NCBI Taxonomy" id="5932"/>
    <lineage>
        <taxon>Eukaryota</taxon>
        <taxon>Sar</taxon>
        <taxon>Alveolata</taxon>
        <taxon>Ciliophora</taxon>
        <taxon>Intramacronucleata</taxon>
        <taxon>Oligohymenophorea</taxon>
        <taxon>Hymenostomatida</taxon>
        <taxon>Ophryoglenina</taxon>
        <taxon>Ichthyophthirius</taxon>
    </lineage>
</organism>
<keyword evidence="1" id="KW-0472">Membrane</keyword>
<evidence type="ECO:0000313" key="3">
    <source>
        <dbReference type="Proteomes" id="UP000008983"/>
    </source>
</evidence>
<dbReference type="STRING" id="857967.G0QRX3"/>
<keyword evidence="3" id="KW-1185">Reference proteome</keyword>
<protein>
    <submittedName>
        <fullName evidence="2">Uncharacterized protein</fullName>
    </submittedName>
</protein>
<dbReference type="AlphaFoldDB" id="G0QRX3"/>
<dbReference type="OrthoDB" id="294460at2759"/>
<proteinExistence type="predicted"/>
<dbReference type="Proteomes" id="UP000008983">
    <property type="component" value="Unassembled WGS sequence"/>
</dbReference>
<evidence type="ECO:0000313" key="2">
    <source>
        <dbReference type="EMBL" id="EGR32003.1"/>
    </source>
</evidence>
<sequence length="404" mass="48555">MENILDILQKLTQNYIHMKQLDVIANFQNQKIILIIKSINKFLNNFQVKLFLENLKMKTSKIVNNNLTGDNKQNGLIQIVGQQTNEELLSKNNHIQCSAGLQLLARLMDYEFNLDAESYIQIFAENSFSNELKKLKLQKHISDQPANNCRQYSFQILKKYQEKNNELNSDQKLMENFEISYQSLLEYKKWLVQKYKGSQNQHCGQIRQNINFQTENNNKCIQNGQLILEDQIYFLLEKKVWKQPKKTNYVQKIKTSCWQIFKRLSIFYSYKYIILVIVSTLKSVHIIKLKKNKQQVIFYKTNNFMIIEQNNIFYFCFYQCFFFFFSKSLLNIKNLLRMKCMTKTICRLFLNYFSQIISKYIFLQIRKTRNIKPNNHLQKKIQKNQIKFQTHQNQEIGLIQLKQY</sequence>
<dbReference type="InParanoid" id="G0QRX3"/>
<accession>G0QRX3</accession>